<protein>
    <submittedName>
        <fullName evidence="3">Uncharacterized protein</fullName>
    </submittedName>
</protein>
<evidence type="ECO:0000256" key="1">
    <source>
        <dbReference type="SAM" id="MobiDB-lite"/>
    </source>
</evidence>
<dbReference type="EMBL" id="JAKIXB020000046">
    <property type="protein sequence ID" value="KAL1592499.1"/>
    <property type="molecule type" value="Genomic_DNA"/>
</dbReference>
<feature type="signal peptide" evidence="2">
    <location>
        <begin position="1"/>
        <end position="17"/>
    </location>
</feature>
<organism evidence="3 4">
    <name type="scientific">Nothophoma quercina</name>
    <dbReference type="NCBI Taxonomy" id="749835"/>
    <lineage>
        <taxon>Eukaryota</taxon>
        <taxon>Fungi</taxon>
        <taxon>Dikarya</taxon>
        <taxon>Ascomycota</taxon>
        <taxon>Pezizomycotina</taxon>
        <taxon>Dothideomycetes</taxon>
        <taxon>Pleosporomycetidae</taxon>
        <taxon>Pleosporales</taxon>
        <taxon>Pleosporineae</taxon>
        <taxon>Didymellaceae</taxon>
        <taxon>Nothophoma</taxon>
    </lineage>
</organism>
<evidence type="ECO:0000313" key="4">
    <source>
        <dbReference type="Proteomes" id="UP001521222"/>
    </source>
</evidence>
<dbReference type="Proteomes" id="UP001521222">
    <property type="component" value="Unassembled WGS sequence"/>
</dbReference>
<evidence type="ECO:0000256" key="2">
    <source>
        <dbReference type="SAM" id="SignalP"/>
    </source>
</evidence>
<comment type="caution">
    <text evidence="3">The sequence shown here is derived from an EMBL/GenBank/DDBJ whole genome shotgun (WGS) entry which is preliminary data.</text>
</comment>
<keyword evidence="4" id="KW-1185">Reference proteome</keyword>
<sequence>MRFSLIALPALSVIALAAPAPTLFNKDCIHKKPYKHYSDDWKGCVAYNADEMAYSVKCLGYKPEIKICKPDDKKDDEYEKKKREEEEKKKKQEEEEEKKRKEEEEKKKKEYALCKAGHKDYKHYC</sequence>
<keyword evidence="2" id="KW-0732">Signal</keyword>
<evidence type="ECO:0000313" key="3">
    <source>
        <dbReference type="EMBL" id="KAL1592499.1"/>
    </source>
</evidence>
<accession>A0ABR3QKQ8</accession>
<feature type="region of interest" description="Disordered" evidence="1">
    <location>
        <begin position="69"/>
        <end position="108"/>
    </location>
</feature>
<reference evidence="3 4" key="1">
    <citation type="submission" date="2024-02" db="EMBL/GenBank/DDBJ databases">
        <title>De novo assembly and annotation of 12 fungi associated with fruit tree decline syndrome in Ontario, Canada.</title>
        <authorList>
            <person name="Sulman M."/>
            <person name="Ellouze W."/>
            <person name="Ilyukhin E."/>
        </authorList>
    </citation>
    <scope>NUCLEOTIDE SEQUENCE [LARGE SCALE GENOMIC DNA]</scope>
    <source>
        <strain evidence="3 4">M97-236</strain>
    </source>
</reference>
<proteinExistence type="predicted"/>
<feature type="chain" id="PRO_5047522672" evidence="2">
    <location>
        <begin position="18"/>
        <end position="125"/>
    </location>
</feature>
<gene>
    <name evidence="3" type="ORF">SLS59_009732</name>
</gene>
<name>A0ABR3QKQ8_9PLEO</name>